<evidence type="ECO:0000313" key="3">
    <source>
        <dbReference type="Proteomes" id="UP000245048"/>
    </source>
</evidence>
<reference evidence="3" key="1">
    <citation type="submission" date="2017-10" db="EMBL/GenBank/DDBJ databases">
        <authorList>
            <person name="Toshchakov S.V."/>
            <person name="Goeva M.A."/>
        </authorList>
    </citation>
    <scope>NUCLEOTIDE SEQUENCE [LARGE SCALE GENOMIC DNA]</scope>
    <source>
        <strain evidence="3">JR1/69-1-13</strain>
    </source>
</reference>
<sequence length="249" mass="26621">MKAFFPNLRLRCQKSYAFIWNMKESLLACKQAGLQARGTGLKTIVIASQKGGVGKTTLTGHLAVEAERQGIGSVAMIDTDPQGNLSGWFKVREAETPALVRVLPDGLRATLKALDDAGIDLCMIDTPPAITESIASTVAEADLVLIPAKPSPHDLRAVGATVDIVERAKKPMVFVVNQAVARSKLKTDAVRALSQHGPLAPIDIHNRVDFAASMTDGRTAGEIDPKSAAAGEIAELWTYIATRLERVSK</sequence>
<dbReference type="Gene3D" id="3.40.50.300">
    <property type="entry name" value="P-loop containing nucleotide triphosphate hydrolases"/>
    <property type="match status" value="1"/>
</dbReference>
<dbReference type="PIRSF" id="PIRSF009320">
    <property type="entry name" value="Nuc_binding_HP_1000"/>
    <property type="match status" value="1"/>
</dbReference>
<dbReference type="InterPro" id="IPR050678">
    <property type="entry name" value="DNA_Partitioning_ATPase"/>
</dbReference>
<organism evidence="2 3">
    <name type="scientific">Teichococcus aestuarii</name>
    <dbReference type="NCBI Taxonomy" id="568898"/>
    <lineage>
        <taxon>Bacteria</taxon>
        <taxon>Pseudomonadati</taxon>
        <taxon>Pseudomonadota</taxon>
        <taxon>Alphaproteobacteria</taxon>
        <taxon>Acetobacterales</taxon>
        <taxon>Roseomonadaceae</taxon>
        <taxon>Roseomonas</taxon>
    </lineage>
</organism>
<dbReference type="Pfam" id="PF01656">
    <property type="entry name" value="CbiA"/>
    <property type="match status" value="1"/>
</dbReference>
<accession>A0A2U1UYG0</accession>
<dbReference type="AlphaFoldDB" id="A0A2U1UYG0"/>
<dbReference type="InterPro" id="IPR027417">
    <property type="entry name" value="P-loop_NTPase"/>
</dbReference>
<dbReference type="OrthoDB" id="7331108at2"/>
<gene>
    <name evidence="2" type="ORF">CR165_22125</name>
</gene>
<feature type="domain" description="CobQ/CobB/MinD/ParA nucleotide binding" evidence="1">
    <location>
        <begin position="44"/>
        <end position="217"/>
    </location>
</feature>
<evidence type="ECO:0000313" key="2">
    <source>
        <dbReference type="EMBL" id="PWC26641.1"/>
    </source>
</evidence>
<comment type="caution">
    <text evidence="2">The sequence shown here is derived from an EMBL/GenBank/DDBJ whole genome shotgun (WGS) entry which is preliminary data.</text>
</comment>
<keyword evidence="3" id="KW-1185">Reference proteome</keyword>
<proteinExistence type="predicted"/>
<dbReference type="PANTHER" id="PTHR13696:SF96">
    <property type="entry name" value="COBQ_COBB_MIND_PARA NUCLEOTIDE BINDING DOMAIN-CONTAINING PROTEIN"/>
    <property type="match status" value="1"/>
</dbReference>
<dbReference type="InterPro" id="IPR002586">
    <property type="entry name" value="CobQ/CobB/MinD/ParA_Nub-bd_dom"/>
</dbReference>
<dbReference type="SUPFAM" id="SSF52540">
    <property type="entry name" value="P-loop containing nucleoside triphosphate hydrolases"/>
    <property type="match status" value="1"/>
</dbReference>
<evidence type="ECO:0000259" key="1">
    <source>
        <dbReference type="Pfam" id="PF01656"/>
    </source>
</evidence>
<dbReference type="Proteomes" id="UP000245048">
    <property type="component" value="Unassembled WGS sequence"/>
</dbReference>
<name>A0A2U1UYG0_9PROT</name>
<dbReference type="CDD" id="cd02042">
    <property type="entry name" value="ParAB_family"/>
    <property type="match status" value="1"/>
</dbReference>
<protein>
    <submittedName>
        <fullName evidence="2">Chromosome partitioning protein ParA</fullName>
    </submittedName>
</protein>
<dbReference type="PANTHER" id="PTHR13696">
    <property type="entry name" value="P-LOOP CONTAINING NUCLEOSIDE TRIPHOSPHATE HYDROLASE"/>
    <property type="match status" value="1"/>
</dbReference>
<dbReference type="EMBL" id="PDOA01000028">
    <property type="protein sequence ID" value="PWC26641.1"/>
    <property type="molecule type" value="Genomic_DNA"/>
</dbReference>